<dbReference type="KEGG" id="trg:TRUGW13939_01847"/>
<dbReference type="GeneID" id="55989357"/>
<accession>A0A7H8QLN2</accession>
<dbReference type="CDD" id="cd01833">
    <property type="entry name" value="XynB_like"/>
    <property type="match status" value="1"/>
</dbReference>
<dbReference type="Pfam" id="PF13472">
    <property type="entry name" value="Lipase_GDSL_2"/>
    <property type="match status" value="1"/>
</dbReference>
<dbReference type="OrthoDB" id="4215820at2759"/>
<evidence type="ECO:0000313" key="4">
    <source>
        <dbReference type="EMBL" id="QKX54758.1"/>
    </source>
</evidence>
<dbReference type="InterPro" id="IPR013517">
    <property type="entry name" value="FG-GAP"/>
</dbReference>
<dbReference type="InterPro" id="IPR028994">
    <property type="entry name" value="Integrin_alpha_N"/>
</dbReference>
<dbReference type="PANTHER" id="PTHR30383">
    <property type="entry name" value="THIOESTERASE 1/PROTEASE 1/LYSOPHOSPHOLIPASE L1"/>
    <property type="match status" value="1"/>
</dbReference>
<sequence length="519" mass="54256">MSPSTAFLGLLCAVGALAVELRIMPVGDSITHGYQGGSVNADGNGYRLQLWNDIANDNDVTKYHIVGSQVSGALPDPYNEGYNGALISEIATNINSSLSGMRPNVVLIHAGTNDMNRPMDPDTAPDRLGDLIDEVVAVCPDAAVLVAEIIVIADSTSNSRRETYNAAIPDIVSARANAGKQVMLVDMSNLLTPDDLIDGLHPLDQGYIKMGDAWFSAIKTASQNGWIKTPVPLSGSSSGKGCSSAPTFYPRNQIASGTGSSNVVFADIDGDGKDDYLILGDGGSVSAYINGGSDVGGNQIWYPQNQIASGVAPDASKVRFGDITGDGRADYLVVNDDGSVDCWKNAGSNDSQYPGRVTWIPQDQIAGSGMGNDGAGVVFADLDGDGRDDYLWVSDTGALTVYLNGAGDKPDWKSQGVVASGVGASRSEVVFADMNGDGRADYLWVGADSGSVKVWLNTANDSGEIVWVEWGEVASGVGIGGSDIRFGDITGSNRDDYLAIENSNGAINLWENLCPVASE</sequence>
<dbReference type="PANTHER" id="PTHR30383:SF5">
    <property type="entry name" value="SGNH HYDROLASE-TYPE ESTERASE DOMAIN-CONTAINING PROTEIN"/>
    <property type="match status" value="1"/>
</dbReference>
<dbReference type="Pfam" id="PF13517">
    <property type="entry name" value="FG-GAP_3"/>
    <property type="match status" value="2"/>
</dbReference>
<dbReference type="InterPro" id="IPR013830">
    <property type="entry name" value="SGNH_hydro"/>
</dbReference>
<evidence type="ECO:0000259" key="3">
    <source>
        <dbReference type="Pfam" id="PF13472"/>
    </source>
</evidence>
<dbReference type="AlphaFoldDB" id="A0A7H8QLN2"/>
<evidence type="ECO:0000256" key="2">
    <source>
        <dbReference type="SAM" id="SignalP"/>
    </source>
</evidence>
<dbReference type="InterPro" id="IPR036514">
    <property type="entry name" value="SGNH_hydro_sf"/>
</dbReference>
<dbReference type="GO" id="GO:0004622">
    <property type="term" value="F:phosphatidylcholine lysophospholipase activity"/>
    <property type="evidence" value="ECO:0007669"/>
    <property type="project" value="TreeGrafter"/>
</dbReference>
<feature type="chain" id="PRO_5028897880" description="SGNH hydrolase-type esterase domain-containing protein" evidence="2">
    <location>
        <begin position="19"/>
        <end position="519"/>
    </location>
</feature>
<evidence type="ECO:0000256" key="1">
    <source>
        <dbReference type="ARBA" id="ARBA00022729"/>
    </source>
</evidence>
<proteinExistence type="predicted"/>
<gene>
    <name evidence="4" type="ORF">TRUGW13939_01847</name>
</gene>
<feature type="signal peptide" evidence="2">
    <location>
        <begin position="1"/>
        <end position="18"/>
    </location>
</feature>
<dbReference type="Gene3D" id="2.130.10.130">
    <property type="entry name" value="Integrin alpha, N-terminal"/>
    <property type="match status" value="1"/>
</dbReference>
<organism evidence="4 5">
    <name type="scientific">Talaromyces rugulosus</name>
    <name type="common">Penicillium rugulosum</name>
    <dbReference type="NCBI Taxonomy" id="121627"/>
    <lineage>
        <taxon>Eukaryota</taxon>
        <taxon>Fungi</taxon>
        <taxon>Dikarya</taxon>
        <taxon>Ascomycota</taxon>
        <taxon>Pezizomycotina</taxon>
        <taxon>Eurotiomycetes</taxon>
        <taxon>Eurotiomycetidae</taxon>
        <taxon>Eurotiales</taxon>
        <taxon>Trichocomaceae</taxon>
        <taxon>Talaromyces</taxon>
        <taxon>Talaromyces sect. Islandici</taxon>
    </lineage>
</organism>
<name>A0A7H8QLN2_TALRU</name>
<keyword evidence="1 2" id="KW-0732">Signal</keyword>
<feature type="domain" description="SGNH hydrolase-type esterase" evidence="3">
    <location>
        <begin position="26"/>
        <end position="207"/>
    </location>
</feature>
<protein>
    <recommendedName>
        <fullName evidence="3">SGNH hydrolase-type esterase domain-containing protein</fullName>
    </recommendedName>
</protein>
<dbReference type="InterPro" id="IPR051532">
    <property type="entry name" value="Ester_Hydrolysis_Enzymes"/>
</dbReference>
<dbReference type="Proteomes" id="UP000509510">
    <property type="component" value="Chromosome I"/>
</dbReference>
<keyword evidence="5" id="KW-1185">Reference proteome</keyword>
<reference evidence="5" key="1">
    <citation type="submission" date="2020-06" db="EMBL/GenBank/DDBJ databases">
        <title>A chromosome-scale genome assembly of Talaromyces rugulosus W13939.</title>
        <authorList>
            <person name="Wang B."/>
            <person name="Guo L."/>
            <person name="Ye K."/>
            <person name="Wang L."/>
        </authorList>
    </citation>
    <scope>NUCLEOTIDE SEQUENCE [LARGE SCALE GENOMIC DNA]</scope>
    <source>
        <strain evidence="5">W13939</strain>
    </source>
</reference>
<dbReference type="RefSeq" id="XP_035340937.1">
    <property type="nucleotide sequence ID" value="XM_035485044.1"/>
</dbReference>
<dbReference type="SUPFAM" id="SSF69318">
    <property type="entry name" value="Integrin alpha N-terminal domain"/>
    <property type="match status" value="1"/>
</dbReference>
<evidence type="ECO:0000313" key="5">
    <source>
        <dbReference type="Proteomes" id="UP000509510"/>
    </source>
</evidence>
<dbReference type="EMBL" id="CP055898">
    <property type="protein sequence ID" value="QKX54758.1"/>
    <property type="molecule type" value="Genomic_DNA"/>
</dbReference>
<dbReference type="SUPFAM" id="SSF52266">
    <property type="entry name" value="SGNH hydrolase"/>
    <property type="match status" value="1"/>
</dbReference>
<dbReference type="Gene3D" id="3.40.50.1110">
    <property type="entry name" value="SGNH hydrolase"/>
    <property type="match status" value="1"/>
</dbReference>